<reference evidence="2 3" key="1">
    <citation type="submission" date="2022-04" db="EMBL/GenBank/DDBJ databases">
        <title>Positive selection, recombination, and allopatry shape intraspecific diversity of widespread and dominant cyanobacteria.</title>
        <authorList>
            <person name="Wei J."/>
            <person name="Shu W."/>
            <person name="Hu C."/>
        </authorList>
    </citation>
    <scope>NUCLEOTIDE SEQUENCE [LARGE SCALE GENOMIC DNA]</scope>
    <source>
        <strain evidence="2 3">DQ-A4</strain>
    </source>
</reference>
<evidence type="ECO:0000259" key="1">
    <source>
        <dbReference type="Pfam" id="PF04577"/>
    </source>
</evidence>
<gene>
    <name evidence="2" type="ORF">NC992_03225</name>
</gene>
<dbReference type="EMBL" id="JAMPKX010000001">
    <property type="protein sequence ID" value="MEP0945876.1"/>
    <property type="molecule type" value="Genomic_DNA"/>
</dbReference>
<dbReference type="Proteomes" id="UP001482513">
    <property type="component" value="Unassembled WGS sequence"/>
</dbReference>
<name>A0ABV0JZC7_9CYAN</name>
<dbReference type="RefSeq" id="WP_190699302.1">
    <property type="nucleotide sequence ID" value="NZ_JAMPKX010000001.1"/>
</dbReference>
<accession>A0ABV0JZC7</accession>
<proteinExistence type="predicted"/>
<sequence length="350" mass="39814">MDITLKHKVPGLEVASSMMYCFPTGAMDVWRPAAEPVIMPAQYLEPFEGEVRVNSGIATTKSAALSRKRRAQLFVSRAIKGEKTLDYSGKFIFDARFDVFTNIGHILENVATRVLLAKKFLSEHFQKDIEIHVVLGSRVPKYSMTMEVYRLLGFPLIFTDDNVRGEIVTCPEHRVFSIRPQFFGFDFPGYKEETPERIFIPRRGSRSLINNDEVTKFMEERGFKTLYFEDLALDDEWSIARNAKEVVVVHGAASSNFILNRVGLRDNAEPGSGLKLIELMSPSWNFYENRYMTNALNGKWCCVRGQITPQMLEALDFAKITPDARKSPFKDPFKVDCGTIQMALDYLGMG</sequence>
<evidence type="ECO:0000313" key="2">
    <source>
        <dbReference type="EMBL" id="MEP0945876.1"/>
    </source>
</evidence>
<dbReference type="Pfam" id="PF04577">
    <property type="entry name" value="Glyco_transf_61"/>
    <property type="match status" value="1"/>
</dbReference>
<keyword evidence="3" id="KW-1185">Reference proteome</keyword>
<evidence type="ECO:0000313" key="3">
    <source>
        <dbReference type="Proteomes" id="UP001482513"/>
    </source>
</evidence>
<protein>
    <submittedName>
        <fullName evidence="2">Glycosyltransferase family 61 protein</fullName>
    </submittedName>
</protein>
<dbReference type="InterPro" id="IPR049625">
    <property type="entry name" value="Glyco_transf_61_cat"/>
</dbReference>
<comment type="caution">
    <text evidence="2">The sequence shown here is derived from an EMBL/GenBank/DDBJ whole genome shotgun (WGS) entry which is preliminary data.</text>
</comment>
<feature type="domain" description="Glycosyltransferase 61 catalytic" evidence="1">
    <location>
        <begin position="180"/>
        <end position="259"/>
    </location>
</feature>
<organism evidence="2 3">
    <name type="scientific">Leptolyngbya subtilissima DQ-A4</name>
    <dbReference type="NCBI Taxonomy" id="2933933"/>
    <lineage>
        <taxon>Bacteria</taxon>
        <taxon>Bacillati</taxon>
        <taxon>Cyanobacteriota</taxon>
        <taxon>Cyanophyceae</taxon>
        <taxon>Leptolyngbyales</taxon>
        <taxon>Leptolyngbyaceae</taxon>
        <taxon>Leptolyngbya group</taxon>
        <taxon>Leptolyngbya</taxon>
    </lineage>
</organism>